<protein>
    <submittedName>
        <fullName evidence="1">Uncharacterized protein</fullName>
    </submittedName>
</protein>
<evidence type="ECO:0000313" key="2">
    <source>
        <dbReference type="Proteomes" id="UP001177021"/>
    </source>
</evidence>
<gene>
    <name evidence="1" type="ORF">MILVUS5_LOCUS9658</name>
</gene>
<dbReference type="EMBL" id="CASHSV030000024">
    <property type="protein sequence ID" value="CAJ2639672.1"/>
    <property type="molecule type" value="Genomic_DNA"/>
</dbReference>
<keyword evidence="2" id="KW-1185">Reference proteome</keyword>
<name>A0ACB0J7L7_TRIPR</name>
<proteinExistence type="predicted"/>
<accession>A0ACB0J7L7</accession>
<organism evidence="1 2">
    <name type="scientific">Trifolium pratense</name>
    <name type="common">Red clover</name>
    <dbReference type="NCBI Taxonomy" id="57577"/>
    <lineage>
        <taxon>Eukaryota</taxon>
        <taxon>Viridiplantae</taxon>
        <taxon>Streptophyta</taxon>
        <taxon>Embryophyta</taxon>
        <taxon>Tracheophyta</taxon>
        <taxon>Spermatophyta</taxon>
        <taxon>Magnoliopsida</taxon>
        <taxon>eudicotyledons</taxon>
        <taxon>Gunneridae</taxon>
        <taxon>Pentapetalae</taxon>
        <taxon>rosids</taxon>
        <taxon>fabids</taxon>
        <taxon>Fabales</taxon>
        <taxon>Fabaceae</taxon>
        <taxon>Papilionoideae</taxon>
        <taxon>50 kb inversion clade</taxon>
        <taxon>NPAAA clade</taxon>
        <taxon>Hologalegina</taxon>
        <taxon>IRL clade</taxon>
        <taxon>Trifolieae</taxon>
        <taxon>Trifolium</taxon>
    </lineage>
</organism>
<dbReference type="Proteomes" id="UP001177021">
    <property type="component" value="Unassembled WGS sequence"/>
</dbReference>
<evidence type="ECO:0000313" key="1">
    <source>
        <dbReference type="EMBL" id="CAJ2639672.1"/>
    </source>
</evidence>
<comment type="caution">
    <text evidence="1">The sequence shown here is derived from an EMBL/GenBank/DDBJ whole genome shotgun (WGS) entry which is preliminary data.</text>
</comment>
<reference evidence="1" key="1">
    <citation type="submission" date="2023-10" db="EMBL/GenBank/DDBJ databases">
        <authorList>
            <person name="Rodriguez Cubillos JULIANA M."/>
            <person name="De Vega J."/>
        </authorList>
    </citation>
    <scope>NUCLEOTIDE SEQUENCE</scope>
</reference>
<sequence length="801" mass="89994">MTILTSQMSLLLLLLLSLTTFHRSVSSNDQKLVQCNEKDEETLLIFKKGINDSYGKISTWSTEIDCCAWEGVHCDNITGRVTELDLGNHGLTGEINLSILQLEFLSYLDLSQNWFDVISIPATQHNITHPSNLIYLDLSTDSIYASPLKPFLHMNNLDWLSPLSSLKYLNLSFIDLHKVTNWLQAVNTLPSLLELQLYNCNLNNFIINPSIQYSNLSSLLTLDLAVNNLTSQLPNWFFNLTKDLTYLDLRWNNIHGEIPSSLLNLQNLRYLDLSFNKLQGSLPDGISQLPNIQHLDLNSNMLSGSISSIVGNLSSLHYLHIGYNNFSGEISENTFSKLSYLDSLDLSSSNFVFQFDLDWVPPFQLSYLSLSNTNQGPNFPSWIYTQKSPQLLDLSSSGISLVDKNMFSSLIERISHYLDLSNNSLTVDISNLTLKGYTLYLSNNSFTGGLPNISPNARVVDFSYNSFSGSIPHSWNNMKELININLWSNKLSGEVLLPFSDLKQLHILNLGKNKLSGTIPINMSQKLQVVILRDNLFEGTIPPQLFNLPDLFHLDLAQNKLLGSIPDCAYNLTQMVASNNVNSFYADVTYELFTKGQDYMYNINPRRRTIDLSANNLSGNVPLELFHLVQVQTLNLSQNNFIGTISKMIGGMNNMESLDLSNNKFCGEIPQSMSLLTFLEYLNLSCNNFDGKIPIGTQLQSFNASSYIGNPKLCGAPLNNCTIKEENPKNATPSPENEDDDSIRESVFLGMGVGFAAGFWGICGSLFLIRKWRHACYRFVDGVGDKLYVTLMVKLNSFHRN</sequence>